<dbReference type="EMBL" id="CM047748">
    <property type="protein sequence ID" value="KAJ0013719.1"/>
    <property type="molecule type" value="Genomic_DNA"/>
</dbReference>
<organism evidence="1 2">
    <name type="scientific">Pistacia integerrima</name>
    <dbReference type="NCBI Taxonomy" id="434235"/>
    <lineage>
        <taxon>Eukaryota</taxon>
        <taxon>Viridiplantae</taxon>
        <taxon>Streptophyta</taxon>
        <taxon>Embryophyta</taxon>
        <taxon>Tracheophyta</taxon>
        <taxon>Spermatophyta</taxon>
        <taxon>Magnoliopsida</taxon>
        <taxon>eudicotyledons</taxon>
        <taxon>Gunneridae</taxon>
        <taxon>Pentapetalae</taxon>
        <taxon>rosids</taxon>
        <taxon>malvids</taxon>
        <taxon>Sapindales</taxon>
        <taxon>Anacardiaceae</taxon>
        <taxon>Pistacia</taxon>
    </lineage>
</organism>
<dbReference type="Proteomes" id="UP001163603">
    <property type="component" value="Chromosome 13"/>
</dbReference>
<name>A0ACC0X8V9_9ROSI</name>
<accession>A0ACC0X8V9</accession>
<proteinExistence type="predicted"/>
<gene>
    <name evidence="1" type="ORF">Pint_21784</name>
</gene>
<reference evidence="2" key="1">
    <citation type="journal article" date="2023" name="G3 (Bethesda)">
        <title>Genome assembly and association tests identify interacting loci associated with vigor, precocity, and sex in interspecific pistachio rootstocks.</title>
        <authorList>
            <person name="Palmer W."/>
            <person name="Jacygrad E."/>
            <person name="Sagayaradj S."/>
            <person name="Cavanaugh K."/>
            <person name="Han R."/>
            <person name="Bertier L."/>
            <person name="Beede B."/>
            <person name="Kafkas S."/>
            <person name="Golino D."/>
            <person name="Preece J."/>
            <person name="Michelmore R."/>
        </authorList>
    </citation>
    <scope>NUCLEOTIDE SEQUENCE [LARGE SCALE GENOMIC DNA]</scope>
</reference>
<comment type="caution">
    <text evidence="1">The sequence shown here is derived from an EMBL/GenBank/DDBJ whole genome shotgun (WGS) entry which is preliminary data.</text>
</comment>
<evidence type="ECO:0000313" key="1">
    <source>
        <dbReference type="EMBL" id="KAJ0013719.1"/>
    </source>
</evidence>
<evidence type="ECO:0000313" key="2">
    <source>
        <dbReference type="Proteomes" id="UP001163603"/>
    </source>
</evidence>
<protein>
    <submittedName>
        <fullName evidence="1">Uncharacterized protein</fullName>
    </submittedName>
</protein>
<keyword evidence="2" id="KW-1185">Reference proteome</keyword>
<sequence length="274" mass="30520">MLSINVERCQIVFSCIKFDELQILPTLKTALQGSNTDVLASWVSSNHVCNFTGITCNSDDSIKEIELSNQQLTGTFLFDSICRLQSLDKLSFGFNSLYGTISKELNNCVKLQYLDLGNNGFLRSFPRISSLTELHYLYLNNSGCSSVFPWASLENMMNLVSLSLGDHNFSPTPFPVQVLKVRFHQDICKKGTMRGLLMLQNKFTDIELNQIEGPITKDIGNVKALADYMPETIGYPVNYGGNLKTSSFVTIDRVTIGFEQLVGVDLGPEKLAQT</sequence>